<dbReference type="Proteomes" id="UP000198417">
    <property type="component" value="Unassembled WGS sequence"/>
</dbReference>
<proteinExistence type="inferred from homology"/>
<gene>
    <name evidence="3" type="ORF">SAMN06265370_105159</name>
</gene>
<dbReference type="InterPro" id="IPR036165">
    <property type="entry name" value="YefM-like_sf"/>
</dbReference>
<accession>A0A238WF27</accession>
<dbReference type="Gene3D" id="3.40.1620.10">
    <property type="entry name" value="YefM-like domain"/>
    <property type="match status" value="1"/>
</dbReference>
<sequence length="64" mass="7016">MQHMAARDAKNSFGRLIDTARAEPVAIKKYGRTVVVVIAIEEYNRLTALQENAKPDGMIGESGI</sequence>
<dbReference type="RefSeq" id="WP_089269962.1">
    <property type="nucleotide sequence ID" value="NZ_FZNN01000005.1"/>
</dbReference>
<reference evidence="3 4" key="1">
    <citation type="submission" date="2017-06" db="EMBL/GenBank/DDBJ databases">
        <authorList>
            <person name="Kim H.J."/>
            <person name="Triplett B.A."/>
        </authorList>
    </citation>
    <scope>NUCLEOTIDE SEQUENCE [LARGE SCALE GENOMIC DNA]</scope>
    <source>
        <strain evidence="3 4">DSM 29052</strain>
    </source>
</reference>
<dbReference type="EMBL" id="FZNN01000005">
    <property type="protein sequence ID" value="SNR44951.1"/>
    <property type="molecule type" value="Genomic_DNA"/>
</dbReference>
<comment type="similarity">
    <text evidence="1 2">Belongs to the phD/YefM antitoxin family.</text>
</comment>
<evidence type="ECO:0000256" key="2">
    <source>
        <dbReference type="RuleBase" id="RU362080"/>
    </source>
</evidence>
<keyword evidence="4" id="KW-1185">Reference proteome</keyword>
<evidence type="ECO:0000313" key="4">
    <source>
        <dbReference type="Proteomes" id="UP000198417"/>
    </source>
</evidence>
<dbReference type="Pfam" id="PF02604">
    <property type="entry name" value="PhdYeFM_antitox"/>
    <property type="match status" value="1"/>
</dbReference>
<evidence type="ECO:0000313" key="3">
    <source>
        <dbReference type="EMBL" id="SNR44951.1"/>
    </source>
</evidence>
<dbReference type="NCBIfam" id="TIGR01552">
    <property type="entry name" value="phd_fam"/>
    <property type="match status" value="1"/>
</dbReference>
<dbReference type="InterPro" id="IPR006442">
    <property type="entry name" value="Antitoxin_Phd/YefM"/>
</dbReference>
<dbReference type="AlphaFoldDB" id="A0A238WF27"/>
<name>A0A238WF27_9RHOB</name>
<protein>
    <recommendedName>
        <fullName evidence="2">Antitoxin</fullName>
    </recommendedName>
</protein>
<organism evidence="3 4">
    <name type="scientific">Puniceibacterium sediminis</name>
    <dbReference type="NCBI Taxonomy" id="1608407"/>
    <lineage>
        <taxon>Bacteria</taxon>
        <taxon>Pseudomonadati</taxon>
        <taxon>Pseudomonadota</taxon>
        <taxon>Alphaproteobacteria</taxon>
        <taxon>Rhodobacterales</taxon>
        <taxon>Paracoccaceae</taxon>
        <taxon>Puniceibacterium</taxon>
    </lineage>
</organism>
<comment type="function">
    <text evidence="2">Antitoxin component of a type II toxin-antitoxin (TA) system.</text>
</comment>
<dbReference type="SUPFAM" id="SSF143120">
    <property type="entry name" value="YefM-like"/>
    <property type="match status" value="1"/>
</dbReference>
<evidence type="ECO:0000256" key="1">
    <source>
        <dbReference type="ARBA" id="ARBA00009981"/>
    </source>
</evidence>
<dbReference type="OrthoDB" id="165038at2"/>